<evidence type="ECO:0000313" key="11">
    <source>
        <dbReference type="EMBL" id="QWZ47290.1"/>
    </source>
</evidence>
<keyword evidence="11" id="KW-0150">Chloroplast</keyword>
<name>A0A8F3JDJ9_9ASTR</name>
<feature type="active site" evidence="6">
    <location>
        <position position="141"/>
    </location>
</feature>
<dbReference type="CDD" id="cd07017">
    <property type="entry name" value="S14_ClpP_2"/>
    <property type="match status" value="1"/>
</dbReference>
<accession>A0A8F3JDJ9</accession>
<evidence type="ECO:0000256" key="5">
    <source>
        <dbReference type="PROSITE-ProRule" id="PRU10085"/>
    </source>
</evidence>
<dbReference type="GO" id="GO:0006515">
    <property type="term" value="P:protein quality control for misfolded or incompletely synthesized proteins"/>
    <property type="evidence" value="ECO:0007669"/>
    <property type="project" value="TreeGrafter"/>
</dbReference>
<dbReference type="EMBL" id="MT074354">
    <property type="protein sequence ID" value="QWZ47290.1"/>
    <property type="molecule type" value="Genomic_DNA"/>
</dbReference>
<comment type="similarity">
    <text evidence="1 8">Belongs to the peptidase S14 family.</text>
</comment>
<feature type="region of interest" description="Disordered" evidence="9">
    <location>
        <begin position="1"/>
        <end position="30"/>
    </location>
</feature>
<feature type="active site" evidence="5">
    <location>
        <position position="116"/>
    </location>
</feature>
<sequence>MPAPAPNVPDEPEAADAANAAKPESEKEEKPEMTWIDLYDGLYRARAIFLFQELTQEVTANITGIMVYLNIDDARKEQYLFINSTGGKMVNGLSVYNTSRAIRPDVTTLGLGVAASMAALVLAGGALTKRIAYPSARVMLHQPKVKLKAKPDYSVAAAQQDVIEIRRLRRSILFAYAKVAKRPLWILIKDIERDAHMTADEAKSYGIIDEIIEEGFA</sequence>
<proteinExistence type="inferred from homology"/>
<keyword evidence="10" id="KW-1133">Transmembrane helix</keyword>
<dbReference type="PROSITE" id="PS00382">
    <property type="entry name" value="CLP_PROTEASE_HIS"/>
    <property type="match status" value="1"/>
</dbReference>
<dbReference type="InterPro" id="IPR001907">
    <property type="entry name" value="ClpP"/>
</dbReference>
<keyword evidence="10" id="KW-0812">Transmembrane</keyword>
<dbReference type="PANTHER" id="PTHR10381">
    <property type="entry name" value="ATP-DEPENDENT CLP PROTEASE PROTEOLYTIC SUBUNIT"/>
    <property type="match status" value="1"/>
</dbReference>
<dbReference type="Pfam" id="PF00574">
    <property type="entry name" value="CLP_protease"/>
    <property type="match status" value="1"/>
</dbReference>
<dbReference type="GO" id="GO:0051117">
    <property type="term" value="F:ATPase binding"/>
    <property type="evidence" value="ECO:0007669"/>
    <property type="project" value="TreeGrafter"/>
</dbReference>
<dbReference type="GO" id="GO:0009532">
    <property type="term" value="C:plastid stroma"/>
    <property type="evidence" value="ECO:0007669"/>
    <property type="project" value="UniProtKB-ARBA"/>
</dbReference>
<evidence type="ECO:0000256" key="7">
    <source>
        <dbReference type="RuleBase" id="RU000549"/>
    </source>
</evidence>
<organism evidence="11">
    <name type="scientific">Cyananthus flavus</name>
    <dbReference type="NCBI Taxonomy" id="1334528"/>
    <lineage>
        <taxon>Eukaryota</taxon>
        <taxon>Viridiplantae</taxon>
        <taxon>Streptophyta</taxon>
        <taxon>Embryophyta</taxon>
        <taxon>Tracheophyta</taxon>
        <taxon>Spermatophyta</taxon>
        <taxon>Magnoliopsida</taxon>
        <taxon>eudicotyledons</taxon>
        <taxon>Gunneridae</taxon>
        <taxon>Pentapetalae</taxon>
        <taxon>asterids</taxon>
        <taxon>campanulids</taxon>
        <taxon>Asterales</taxon>
        <taxon>Campanulaceae</taxon>
        <taxon>Cyananthus</taxon>
    </lineage>
</organism>
<dbReference type="PANTHER" id="PTHR10381:SF73">
    <property type="entry name" value="ATP-DEPENDENT CLP PROTEASE PROTEOLYTIC SUBUNIT"/>
    <property type="match status" value="1"/>
</dbReference>
<dbReference type="GO" id="GO:0004176">
    <property type="term" value="F:ATP-dependent peptidase activity"/>
    <property type="evidence" value="ECO:0007669"/>
    <property type="project" value="InterPro"/>
</dbReference>
<keyword evidence="2 7" id="KW-0645">Protease</keyword>
<reference evidence="11" key="1">
    <citation type="submission" date="2020-02" db="EMBL/GenBank/DDBJ databases">
        <authorList>
            <consortium name="Cyananthus flavus"/>
            <person name="WangLi C."/>
        </authorList>
    </citation>
    <scope>NUCLEOTIDE SEQUENCE</scope>
</reference>
<evidence type="ECO:0000256" key="9">
    <source>
        <dbReference type="SAM" id="MobiDB-lite"/>
    </source>
</evidence>
<dbReference type="InterPro" id="IPR018215">
    <property type="entry name" value="ClpP_Ser_AS"/>
</dbReference>
<evidence type="ECO:0000256" key="1">
    <source>
        <dbReference type="ARBA" id="ARBA00007039"/>
    </source>
</evidence>
<evidence type="ECO:0000256" key="2">
    <source>
        <dbReference type="ARBA" id="ARBA00022670"/>
    </source>
</evidence>
<feature type="transmembrane region" description="Helical" evidence="10">
    <location>
        <begin position="106"/>
        <end position="127"/>
    </location>
</feature>
<dbReference type="InterPro" id="IPR033135">
    <property type="entry name" value="ClpP_His_AS"/>
</dbReference>
<evidence type="ECO:0000256" key="3">
    <source>
        <dbReference type="ARBA" id="ARBA00022801"/>
    </source>
</evidence>
<dbReference type="InterPro" id="IPR029045">
    <property type="entry name" value="ClpP/crotonase-like_dom_sf"/>
</dbReference>
<dbReference type="EC" id="3.4.21.92" evidence="7"/>
<dbReference type="PROSITE" id="PS00381">
    <property type="entry name" value="CLP_PROTEASE_SER"/>
    <property type="match status" value="1"/>
</dbReference>
<dbReference type="InterPro" id="IPR023562">
    <property type="entry name" value="ClpP/TepA"/>
</dbReference>
<reference evidence="11" key="2">
    <citation type="submission" date="2021-07" db="EMBL/GenBank/DDBJ databases">
        <title>Cyananthus flavus.</title>
        <authorList>
            <person name="WangLi C."/>
        </authorList>
    </citation>
    <scope>NUCLEOTIDE SEQUENCE</scope>
</reference>
<keyword evidence="4 7" id="KW-0720">Serine protease</keyword>
<dbReference type="AlphaFoldDB" id="A0A8F3JDJ9"/>
<keyword evidence="10" id="KW-0472">Membrane</keyword>
<dbReference type="GO" id="GO:0009368">
    <property type="term" value="C:endopeptidase Clp complex"/>
    <property type="evidence" value="ECO:0007669"/>
    <property type="project" value="TreeGrafter"/>
</dbReference>
<dbReference type="PRINTS" id="PR00127">
    <property type="entry name" value="CLPPROTEASEP"/>
</dbReference>
<dbReference type="GO" id="GO:0004252">
    <property type="term" value="F:serine-type endopeptidase activity"/>
    <property type="evidence" value="ECO:0007669"/>
    <property type="project" value="UniProtKB-EC"/>
</dbReference>
<dbReference type="SUPFAM" id="SSF52096">
    <property type="entry name" value="ClpP/crotonase"/>
    <property type="match status" value="1"/>
</dbReference>
<protein>
    <recommendedName>
        <fullName evidence="8">ATP-dependent Clp protease proteolytic subunit</fullName>
        <ecNumber evidence="7">3.4.21.92</ecNumber>
    </recommendedName>
</protein>
<evidence type="ECO:0000256" key="6">
    <source>
        <dbReference type="PROSITE-ProRule" id="PRU10086"/>
    </source>
</evidence>
<keyword evidence="11" id="KW-0934">Plastid</keyword>
<geneLocation type="chloroplast" evidence="11"/>
<evidence type="ECO:0000256" key="8">
    <source>
        <dbReference type="RuleBase" id="RU003567"/>
    </source>
</evidence>
<keyword evidence="3 7" id="KW-0378">Hydrolase</keyword>
<gene>
    <name evidence="11" type="primary">clpP</name>
</gene>
<evidence type="ECO:0000256" key="4">
    <source>
        <dbReference type="ARBA" id="ARBA00022825"/>
    </source>
</evidence>
<evidence type="ECO:0000256" key="10">
    <source>
        <dbReference type="SAM" id="Phobius"/>
    </source>
</evidence>
<dbReference type="Gene3D" id="3.90.226.10">
    <property type="entry name" value="2-enoyl-CoA Hydratase, Chain A, domain 1"/>
    <property type="match status" value="1"/>
</dbReference>